<dbReference type="InterPro" id="IPR053143">
    <property type="entry name" value="Arylsulfate_ST"/>
</dbReference>
<keyword evidence="3" id="KW-1185">Reference proteome</keyword>
<evidence type="ECO:0000313" key="3">
    <source>
        <dbReference type="Proteomes" id="UP000094444"/>
    </source>
</evidence>
<evidence type="ECO:0008006" key="4">
    <source>
        <dbReference type="Google" id="ProtNLM"/>
    </source>
</evidence>
<sequence length="682" mass="75301">MVKRPRPLIESWPGYGRLPFYYSVSTADLILYSITRSTEFVLKHFNGLKRPDLRPPRLNILTADPERATSGYIFVSPSFSSPYRPDSGPYIFDTNGNLVWSGIIAAGGAGTSDVHGLYVCQYRNEPHLCFWRGQQRGTHGGGMGVIMDSSYNIVRTVSSINQSGVDFHEFLLTADDTALITTYPPRFIDAVWTLDSCFEDVPLFTDDGRVPFEWCASEHLDLNENPSRNEFVAAQKGQTPDRAWDPVHLNSVDKTPAGDYLISARYLDSIMLVSHLDGSIMWRLGGAKSSFKLEGFNFTRQHDARFLSYIDGSNMIISLFNNGNDGTDSKGNPSKALVLELDMQNMSAKQISEYGRVPAGAAGFNGTELDTRRYVDSNGMGNVQLLPNGHVLTHFGRHGAIAEYPPERDSDPVFFANLLPAQQTPDPPSETLSWTANNYRAFLLPHVNTTTVTNIVTNTTKAPNQIQWQGKPTTRPDLWAYARTPSTLMTMYASWNGDTRTATYRFHVSMLESEIARLRDPLRPPPDADFQWAGDWPRTGFETNMTIGGARPWAFAEALDAGGRSLANSSKVRTYFPAKGDEKACGRWQCFPGILGDADVLPLVDAVPPVGGGSDGPVLGVVGAGEVGLWGLFGLVEHLFALLGLGLCAWLIWTRLACRGRGWMASSRGYRRVGKDENEIVV</sequence>
<dbReference type="PANTHER" id="PTHR35340">
    <property type="entry name" value="PQQ ENZYME REPEAT PROTEIN-RELATED"/>
    <property type="match status" value="1"/>
</dbReference>
<dbReference type="InParanoid" id="A0A2P5HLS7"/>
<proteinExistence type="predicted"/>
<comment type="caution">
    <text evidence="2">The sequence shown here is derived from an EMBL/GenBank/DDBJ whole genome shotgun (WGS) entry which is preliminary data.</text>
</comment>
<reference evidence="2" key="1">
    <citation type="submission" date="2017-09" db="EMBL/GenBank/DDBJ databases">
        <title>Polyketide synthases of a Diaporthe helianthi virulent isolate.</title>
        <authorList>
            <person name="Baroncelli R."/>
        </authorList>
    </citation>
    <scope>NUCLEOTIDE SEQUENCE [LARGE SCALE GENOMIC DNA]</scope>
    <source>
        <strain evidence="2">7/96</strain>
    </source>
</reference>
<keyword evidence="1" id="KW-1133">Transmembrane helix</keyword>
<keyword evidence="1" id="KW-0472">Membrane</keyword>
<dbReference type="Proteomes" id="UP000094444">
    <property type="component" value="Unassembled WGS sequence"/>
</dbReference>
<dbReference type="EMBL" id="MAVT02001347">
    <property type="protein sequence ID" value="POS71186.1"/>
    <property type="molecule type" value="Genomic_DNA"/>
</dbReference>
<dbReference type="PANTHER" id="PTHR35340:SF9">
    <property type="entry name" value="ASST-DOMAIN-CONTAINING PROTEIN"/>
    <property type="match status" value="1"/>
</dbReference>
<evidence type="ECO:0000256" key="1">
    <source>
        <dbReference type="SAM" id="Phobius"/>
    </source>
</evidence>
<organism evidence="2 3">
    <name type="scientific">Diaporthe helianthi</name>
    <dbReference type="NCBI Taxonomy" id="158607"/>
    <lineage>
        <taxon>Eukaryota</taxon>
        <taxon>Fungi</taxon>
        <taxon>Dikarya</taxon>
        <taxon>Ascomycota</taxon>
        <taxon>Pezizomycotina</taxon>
        <taxon>Sordariomycetes</taxon>
        <taxon>Sordariomycetidae</taxon>
        <taxon>Diaporthales</taxon>
        <taxon>Diaporthaceae</taxon>
        <taxon>Diaporthe</taxon>
    </lineage>
</organism>
<dbReference type="OrthoDB" id="5427350at2759"/>
<name>A0A2P5HLS7_DIAHE</name>
<dbReference type="AlphaFoldDB" id="A0A2P5HLS7"/>
<protein>
    <recommendedName>
        <fullName evidence="4">Arylsulfotransferase</fullName>
    </recommendedName>
</protein>
<keyword evidence="1" id="KW-0812">Transmembrane</keyword>
<feature type="transmembrane region" description="Helical" evidence="1">
    <location>
        <begin position="627"/>
        <end position="653"/>
    </location>
</feature>
<gene>
    <name evidence="2" type="ORF">DHEL01_v210416</name>
</gene>
<dbReference type="InterPro" id="IPR039535">
    <property type="entry name" value="ASST-like"/>
</dbReference>
<evidence type="ECO:0000313" key="2">
    <source>
        <dbReference type="EMBL" id="POS71186.1"/>
    </source>
</evidence>
<dbReference type="Pfam" id="PF14269">
    <property type="entry name" value="Arylsulfotran_2"/>
    <property type="match status" value="1"/>
</dbReference>
<accession>A0A2P5HLS7</accession>